<dbReference type="SMART" id="SM00409">
    <property type="entry name" value="IG"/>
    <property type="match status" value="1"/>
</dbReference>
<dbReference type="RefSeq" id="XP_014661728.1">
    <property type="nucleotide sequence ID" value="XM_014806242.1"/>
</dbReference>
<evidence type="ECO:0000259" key="8">
    <source>
        <dbReference type="PROSITE" id="PS50835"/>
    </source>
</evidence>
<dbReference type="GeneID" id="106804874"/>
<feature type="compositionally biased region" description="Polar residues" evidence="6">
    <location>
        <begin position="867"/>
        <end position="877"/>
    </location>
</feature>
<reference evidence="11" key="1">
    <citation type="submission" date="2025-08" db="UniProtKB">
        <authorList>
            <consortium name="RefSeq"/>
        </authorList>
    </citation>
    <scope>IDENTIFICATION</scope>
</reference>
<dbReference type="InterPro" id="IPR013273">
    <property type="entry name" value="ADAMTS/ADAMTS-like"/>
</dbReference>
<dbReference type="InterPro" id="IPR036383">
    <property type="entry name" value="TSP1_rpt_sf"/>
</dbReference>
<dbReference type="Pfam" id="PF08686">
    <property type="entry name" value="PLAC"/>
    <property type="match status" value="1"/>
</dbReference>
<accession>A0ABM1DP57</accession>
<keyword evidence="3 7" id="KW-0732">Signal</keyword>
<feature type="compositionally biased region" description="Basic and acidic residues" evidence="6">
    <location>
        <begin position="878"/>
        <end position="889"/>
    </location>
</feature>
<keyword evidence="10" id="KW-1185">Reference proteome</keyword>
<dbReference type="InterPro" id="IPR000884">
    <property type="entry name" value="TSP1_rpt"/>
</dbReference>
<dbReference type="InterPro" id="IPR003599">
    <property type="entry name" value="Ig_sub"/>
</dbReference>
<dbReference type="Gene3D" id="2.60.40.10">
    <property type="entry name" value="Immunoglobulins"/>
    <property type="match status" value="1"/>
</dbReference>
<dbReference type="Proteomes" id="UP000695022">
    <property type="component" value="Unplaced"/>
</dbReference>
<dbReference type="InterPro" id="IPR050439">
    <property type="entry name" value="ADAMTS_ADAMTS-like"/>
</dbReference>
<comment type="subcellular location">
    <subcellularLocation>
        <location evidence="1">Secreted</location>
    </subcellularLocation>
</comment>
<dbReference type="SUPFAM" id="SSF48726">
    <property type="entry name" value="Immunoglobulin"/>
    <property type="match status" value="1"/>
</dbReference>
<name>A0ABM1DP57_PRICU</name>
<dbReference type="Pfam" id="PF19030">
    <property type="entry name" value="TSP1_ADAMTS"/>
    <property type="match status" value="8"/>
</dbReference>
<dbReference type="SMART" id="SM00408">
    <property type="entry name" value="IGc2"/>
    <property type="match status" value="1"/>
</dbReference>
<proteinExistence type="predicted"/>
<dbReference type="PRINTS" id="PR01857">
    <property type="entry name" value="ADAMTSFAMILY"/>
</dbReference>
<evidence type="ECO:0000256" key="4">
    <source>
        <dbReference type="ARBA" id="ARBA00022737"/>
    </source>
</evidence>
<dbReference type="Pfam" id="PF13927">
    <property type="entry name" value="Ig_3"/>
    <property type="match status" value="1"/>
</dbReference>
<sequence>MWRRMRLAASRLFLLALLILWEAGTCDAGTKADVQNDGGFAHWSAWGAWSECTRTCGGGVQKQQRTCQGQGSICRGEGLQYRMCNTKPCGSAVDWRVEQCWEYNSKPYRSRSYTWLPFHNHHDPCALTCQAKKAGFVVVLSPMVKDGTPCAIDSKDVCVTGICKPVGCDKVLGSSKKVDQCGVCGGDGSKCGQPMFQWRQTDFSACSVTCGGGTDGWIADDWGVCSTTCDGGTQYRDVYCAQELRNSSRVTVQGSQCMHSKKPVSFQTCSIRPCASWAVGEWTACSVTCGKGQKSRSVRCREVNGQYSNMCDNKKRPAGKQRCDTGAPCIDADDLHLHQVEATNPVPLHQSKEEIEYTMPTHPEPKWMVSDWGPCTTTCGPGGVRIRSVKCKVFMVHLQTYVEVPEPECVAALKPPEVETCNPGNCYKVLQEADEEKGDQVLTANSMSSHTYSWIHHHFTQCSKSCLGGERRSVVQCTRETDQQVVSDKWCDPQKKPTPLVEKCNTHSCPPRWEASEWTECSHSCGGGMQSRSVRCIHEQGQGDGNKFVLPHELCPKPMPQEQQLCNAEDCPPYWATGSWTPCSKSCDYGVQERAVHCRQVKRLGQVVFLPPDSCPTEKPTSLQACFLDSCPGKTTSYFTTTPATYIQSGHMKKLILKAKGHAIILEGTNVKIKCPGKKGHDDVSWAKNGIVIRTLSHVRISKNGALRIKSATKHDAGEYTCIAGSKRRHITLNFRTVDVDGEGKIKNVTYNSKTLNANRTMINENIIPTIHNERIDVTEPNEILEDKDSYSRYINRSDVYHIPLSLSHRKENKTEAPYWNLDMPTTTMYTQEAKEKDEKLILDLKLLDQEEKDDTDNEMKAKDNTQIDNELNSDGRGSTHNEPGREDNSIEANANVNPPHMQHVGDLLRKLQLEIPDINNLIDFSNGQVDDLAFDWKTMNWTDCSQTCGGHGVQARTAVCEVSIHGKRKKVDSTLCTEAGLPKPPVMRKCGIGQCPGWIVGNWSNVSADCTKTCGVPGLQSRILQCVWYGTKKPAGEECSNKPRPSVVKICQTPSCLPEMANCYDHSRYCSLAKRLNMCRLSTYQIRCCKTCTS</sequence>
<dbReference type="InterPro" id="IPR003598">
    <property type="entry name" value="Ig_sub2"/>
</dbReference>
<dbReference type="InterPro" id="IPR036179">
    <property type="entry name" value="Ig-like_dom_sf"/>
</dbReference>
<evidence type="ECO:0000256" key="6">
    <source>
        <dbReference type="SAM" id="MobiDB-lite"/>
    </source>
</evidence>
<gene>
    <name evidence="11" type="primary">LOC106804874</name>
</gene>
<feature type="region of interest" description="Disordered" evidence="6">
    <location>
        <begin position="852"/>
        <end position="898"/>
    </location>
</feature>
<evidence type="ECO:0000313" key="10">
    <source>
        <dbReference type="Proteomes" id="UP000695022"/>
    </source>
</evidence>
<keyword evidence="5" id="KW-1015">Disulfide bond</keyword>
<dbReference type="InterPro" id="IPR007110">
    <property type="entry name" value="Ig-like_dom"/>
</dbReference>
<evidence type="ECO:0000256" key="5">
    <source>
        <dbReference type="ARBA" id="ARBA00023157"/>
    </source>
</evidence>
<dbReference type="SMART" id="SM00209">
    <property type="entry name" value="TSP1"/>
    <property type="match status" value="9"/>
</dbReference>
<keyword evidence="2" id="KW-0964">Secreted</keyword>
<feature type="domain" description="PLAC" evidence="9">
    <location>
        <begin position="1060"/>
        <end position="1095"/>
    </location>
</feature>
<dbReference type="PANTHER" id="PTHR13723">
    <property type="entry name" value="ADAMTS A DISINTEGRIN AND METALLOPROTEASE WITH THROMBOSPONDIN MOTIFS PROTEASE"/>
    <property type="match status" value="1"/>
</dbReference>
<protein>
    <submittedName>
        <fullName evidence="11">ADAMTS-like protein 3</fullName>
    </submittedName>
</protein>
<evidence type="ECO:0000256" key="7">
    <source>
        <dbReference type="SAM" id="SignalP"/>
    </source>
</evidence>
<evidence type="ECO:0000256" key="3">
    <source>
        <dbReference type="ARBA" id="ARBA00022729"/>
    </source>
</evidence>
<feature type="domain" description="Ig-like" evidence="8">
    <location>
        <begin position="643"/>
        <end position="732"/>
    </location>
</feature>
<dbReference type="PROSITE" id="PS50835">
    <property type="entry name" value="IG_LIKE"/>
    <property type="match status" value="1"/>
</dbReference>
<evidence type="ECO:0000256" key="1">
    <source>
        <dbReference type="ARBA" id="ARBA00004613"/>
    </source>
</evidence>
<evidence type="ECO:0000259" key="9">
    <source>
        <dbReference type="PROSITE" id="PS50900"/>
    </source>
</evidence>
<dbReference type="Pfam" id="PF00090">
    <property type="entry name" value="TSP_1"/>
    <property type="match status" value="1"/>
</dbReference>
<feature type="signal peptide" evidence="7">
    <location>
        <begin position="1"/>
        <end position="28"/>
    </location>
</feature>
<evidence type="ECO:0000313" key="11">
    <source>
        <dbReference type="RefSeq" id="XP_014661728.1"/>
    </source>
</evidence>
<organism evidence="10 11">
    <name type="scientific">Priapulus caudatus</name>
    <name type="common">Priapulid worm</name>
    <dbReference type="NCBI Taxonomy" id="37621"/>
    <lineage>
        <taxon>Eukaryota</taxon>
        <taxon>Metazoa</taxon>
        <taxon>Ecdysozoa</taxon>
        <taxon>Scalidophora</taxon>
        <taxon>Priapulida</taxon>
        <taxon>Priapulimorpha</taxon>
        <taxon>Priapulimorphida</taxon>
        <taxon>Priapulidae</taxon>
        <taxon>Priapulus</taxon>
    </lineage>
</organism>
<dbReference type="PANTHER" id="PTHR13723:SF313">
    <property type="entry name" value="PEPTIDASE M12B DOMAIN-CONTAINING PROTEIN"/>
    <property type="match status" value="1"/>
</dbReference>
<dbReference type="InterPro" id="IPR013783">
    <property type="entry name" value="Ig-like_fold"/>
</dbReference>
<dbReference type="PROSITE" id="PS50900">
    <property type="entry name" value="PLAC"/>
    <property type="match status" value="1"/>
</dbReference>
<evidence type="ECO:0000256" key="2">
    <source>
        <dbReference type="ARBA" id="ARBA00022525"/>
    </source>
</evidence>
<dbReference type="InterPro" id="IPR010909">
    <property type="entry name" value="PLAC"/>
</dbReference>
<keyword evidence="4" id="KW-0677">Repeat</keyword>
<dbReference type="Gene3D" id="2.20.100.10">
    <property type="entry name" value="Thrombospondin type-1 (TSP1) repeat"/>
    <property type="match status" value="8"/>
</dbReference>
<dbReference type="PROSITE" id="PS50092">
    <property type="entry name" value="TSP1"/>
    <property type="match status" value="7"/>
</dbReference>
<dbReference type="SUPFAM" id="SSF82895">
    <property type="entry name" value="TSP-1 type 1 repeat"/>
    <property type="match status" value="8"/>
</dbReference>
<feature type="chain" id="PRO_5046609072" evidence="7">
    <location>
        <begin position="29"/>
        <end position="1095"/>
    </location>
</feature>